<dbReference type="PANTHER" id="PTHR10434">
    <property type="entry name" value="1-ACYL-SN-GLYCEROL-3-PHOSPHATE ACYLTRANSFERASE"/>
    <property type="match status" value="1"/>
</dbReference>
<keyword evidence="6" id="KW-1185">Reference proteome</keyword>
<comment type="pathway">
    <text evidence="1">Lipid metabolism.</text>
</comment>
<dbReference type="GO" id="GO:0003841">
    <property type="term" value="F:1-acylglycerol-3-phosphate O-acyltransferase activity"/>
    <property type="evidence" value="ECO:0007669"/>
    <property type="project" value="TreeGrafter"/>
</dbReference>
<dbReference type="OrthoDB" id="335399at2"/>
<evidence type="ECO:0000256" key="1">
    <source>
        <dbReference type="ARBA" id="ARBA00005189"/>
    </source>
</evidence>
<dbReference type="RefSeq" id="WP_014803904.1">
    <property type="nucleotide sequence ID" value="NC_018020.1"/>
</dbReference>
<evidence type="ECO:0000259" key="4">
    <source>
        <dbReference type="SMART" id="SM00563"/>
    </source>
</evidence>
<protein>
    <submittedName>
        <fullName evidence="5">Phospholipid/glycerol acyltransferase</fullName>
    </submittedName>
</protein>
<proteinExistence type="predicted"/>
<keyword evidence="3 5" id="KW-0012">Acyltransferase</keyword>
<dbReference type="HOGENOM" id="CLU_650197_0_0_12"/>
<dbReference type="SUPFAM" id="SSF69593">
    <property type="entry name" value="Glycerol-3-phosphate (1)-acyltransferase"/>
    <property type="match status" value="1"/>
</dbReference>
<dbReference type="AlphaFoldDB" id="I4B7Z5"/>
<dbReference type="GO" id="GO:0006654">
    <property type="term" value="P:phosphatidic acid biosynthetic process"/>
    <property type="evidence" value="ECO:0007669"/>
    <property type="project" value="TreeGrafter"/>
</dbReference>
<evidence type="ECO:0000256" key="2">
    <source>
        <dbReference type="ARBA" id="ARBA00022679"/>
    </source>
</evidence>
<dbReference type="SMART" id="SM00563">
    <property type="entry name" value="PlsC"/>
    <property type="match status" value="1"/>
</dbReference>
<name>I4B7Z5_TURPD</name>
<dbReference type="PATRIC" id="fig|869212.3.peg.2785"/>
<reference evidence="5 6" key="1">
    <citation type="submission" date="2012-06" db="EMBL/GenBank/DDBJ databases">
        <title>The complete chromosome of genome of Turneriella parva DSM 21527.</title>
        <authorList>
            <consortium name="US DOE Joint Genome Institute (JGI-PGF)"/>
            <person name="Lucas S."/>
            <person name="Han J."/>
            <person name="Lapidus A."/>
            <person name="Bruce D."/>
            <person name="Goodwin L."/>
            <person name="Pitluck S."/>
            <person name="Peters L."/>
            <person name="Kyrpides N."/>
            <person name="Mavromatis K."/>
            <person name="Ivanova N."/>
            <person name="Mikhailova N."/>
            <person name="Chertkov O."/>
            <person name="Detter J.C."/>
            <person name="Tapia R."/>
            <person name="Han C."/>
            <person name="Land M."/>
            <person name="Hauser L."/>
            <person name="Markowitz V."/>
            <person name="Cheng J.-F."/>
            <person name="Hugenholtz P."/>
            <person name="Woyke T."/>
            <person name="Wu D."/>
            <person name="Gronow S."/>
            <person name="Wellnitz S."/>
            <person name="Brambilla E."/>
            <person name="Klenk H.-P."/>
            <person name="Eisen J.A."/>
        </authorList>
    </citation>
    <scope>NUCLEOTIDE SEQUENCE [LARGE SCALE GENOMIC DNA]</scope>
    <source>
        <strain evidence="6">ATCC BAA-1111 / DSM 21527 / NCTC 11395 / H</strain>
    </source>
</reference>
<accession>I4B7Z5</accession>
<gene>
    <name evidence="5" type="ordered locus">Turpa_2763</name>
</gene>
<dbReference type="STRING" id="869212.Turpa_2763"/>
<dbReference type="KEGG" id="tpx:Turpa_2763"/>
<evidence type="ECO:0000313" key="5">
    <source>
        <dbReference type="EMBL" id="AFM13402.1"/>
    </source>
</evidence>
<evidence type="ECO:0000256" key="3">
    <source>
        <dbReference type="ARBA" id="ARBA00023315"/>
    </source>
</evidence>
<keyword evidence="2" id="KW-0808">Transferase</keyword>
<sequence length="431" mass="49978">MRLFIPPVENRFIPWLASKLYFPLLAAMQNIREVVIKPEDIEQLRKFKSERLLFFTNHPSTAEPPLVFYLGRLLGQRFKFMASRQVFNWQGGAIGWFIRRIGAYSVIAGVPDRDAMKLTRKILSEPTGKLVIFPEGEPTSGEVDTLMPFQPGVAQLGLWGLEDARKLDPNADINVWYGFMKFIIISPREKILHDLNKSLVKIEKKIGIADLNKDKHLLHRFLTVGRYLLEKAEKDFAVTPETDKGFDFRIGRVRHAMLDRLAEKLQAANYDKKEDAIRKWRSLFALVELHQLKYPDPKLPKLSAKTIKEAHSDAVQIFDFIVMKRDYILDNPTPERLYEWLDRYESYLFKKVPRALGGVPSHLPRRAHILFGKPYQLSELVTENRRDRKAAVENFTNKLRADMQKLLDEAQSLTKPLFPAEEILAVKSRIQ</sequence>
<organism evidence="5 6">
    <name type="scientific">Turneriella parva (strain ATCC BAA-1111 / DSM 21527 / NCTC 11395 / H)</name>
    <name type="common">Leptospira parva</name>
    <dbReference type="NCBI Taxonomy" id="869212"/>
    <lineage>
        <taxon>Bacteria</taxon>
        <taxon>Pseudomonadati</taxon>
        <taxon>Spirochaetota</taxon>
        <taxon>Spirochaetia</taxon>
        <taxon>Leptospirales</taxon>
        <taxon>Leptospiraceae</taxon>
        <taxon>Turneriella</taxon>
    </lineage>
</organism>
<dbReference type="InterPro" id="IPR002123">
    <property type="entry name" value="Plipid/glycerol_acylTrfase"/>
</dbReference>
<evidence type="ECO:0000313" key="6">
    <source>
        <dbReference type="Proteomes" id="UP000006048"/>
    </source>
</evidence>
<dbReference type="EMBL" id="CP002959">
    <property type="protein sequence ID" value="AFM13402.1"/>
    <property type="molecule type" value="Genomic_DNA"/>
</dbReference>
<dbReference type="PANTHER" id="PTHR10434:SF11">
    <property type="entry name" value="1-ACYL-SN-GLYCEROL-3-PHOSPHATE ACYLTRANSFERASE"/>
    <property type="match status" value="1"/>
</dbReference>
<dbReference type="Proteomes" id="UP000006048">
    <property type="component" value="Chromosome"/>
</dbReference>
<feature type="domain" description="Phospholipid/glycerol acyltransferase" evidence="4">
    <location>
        <begin position="52"/>
        <end position="180"/>
    </location>
</feature>
<dbReference type="Pfam" id="PF01553">
    <property type="entry name" value="Acyltransferase"/>
    <property type="match status" value="1"/>
</dbReference>